<evidence type="ECO:0000313" key="2">
    <source>
        <dbReference type="EMBL" id="GMT00591.1"/>
    </source>
</evidence>
<feature type="non-terminal residue" evidence="2">
    <location>
        <position position="120"/>
    </location>
</feature>
<proteinExistence type="predicted"/>
<protein>
    <submittedName>
        <fullName evidence="2">Uncharacterized protein</fullName>
    </submittedName>
</protein>
<gene>
    <name evidence="2" type="ORF">PENTCL1PPCAC_22765</name>
</gene>
<feature type="region of interest" description="Disordered" evidence="1">
    <location>
        <begin position="1"/>
        <end position="30"/>
    </location>
</feature>
<feature type="non-terminal residue" evidence="2">
    <location>
        <position position="1"/>
    </location>
</feature>
<dbReference type="AlphaFoldDB" id="A0AAV5U262"/>
<reference evidence="2" key="1">
    <citation type="submission" date="2023-10" db="EMBL/GenBank/DDBJ databases">
        <title>Genome assembly of Pristionchus species.</title>
        <authorList>
            <person name="Yoshida K."/>
            <person name="Sommer R.J."/>
        </authorList>
    </citation>
    <scope>NUCLEOTIDE SEQUENCE</scope>
    <source>
        <strain evidence="2">RS0144</strain>
    </source>
</reference>
<evidence type="ECO:0000313" key="3">
    <source>
        <dbReference type="Proteomes" id="UP001432027"/>
    </source>
</evidence>
<name>A0AAV5U262_9BILA</name>
<feature type="compositionally biased region" description="Low complexity" evidence="1">
    <location>
        <begin position="69"/>
        <end position="79"/>
    </location>
</feature>
<dbReference type="Proteomes" id="UP001432027">
    <property type="component" value="Unassembled WGS sequence"/>
</dbReference>
<sequence length="120" mass="12498">VSKSTTVTPAVSRVTPPPTTAKTRRTGTTRGFATVSPSISVKALPPAIPDDLSFNGIRDPLPPAPLPSLPSHSTTTIPPIGGSILSFPPSLSFDGPPGEMPPSDNIVQMLNEADDWQEMA</sequence>
<evidence type="ECO:0000256" key="1">
    <source>
        <dbReference type="SAM" id="MobiDB-lite"/>
    </source>
</evidence>
<keyword evidence="3" id="KW-1185">Reference proteome</keyword>
<organism evidence="2 3">
    <name type="scientific">Pristionchus entomophagus</name>
    <dbReference type="NCBI Taxonomy" id="358040"/>
    <lineage>
        <taxon>Eukaryota</taxon>
        <taxon>Metazoa</taxon>
        <taxon>Ecdysozoa</taxon>
        <taxon>Nematoda</taxon>
        <taxon>Chromadorea</taxon>
        <taxon>Rhabditida</taxon>
        <taxon>Rhabditina</taxon>
        <taxon>Diplogasteromorpha</taxon>
        <taxon>Diplogasteroidea</taxon>
        <taxon>Neodiplogasteridae</taxon>
        <taxon>Pristionchus</taxon>
    </lineage>
</organism>
<accession>A0AAV5U262</accession>
<dbReference type="EMBL" id="BTSX01000005">
    <property type="protein sequence ID" value="GMT00591.1"/>
    <property type="molecule type" value="Genomic_DNA"/>
</dbReference>
<feature type="region of interest" description="Disordered" evidence="1">
    <location>
        <begin position="54"/>
        <end position="105"/>
    </location>
</feature>
<comment type="caution">
    <text evidence="2">The sequence shown here is derived from an EMBL/GenBank/DDBJ whole genome shotgun (WGS) entry which is preliminary data.</text>
</comment>